<gene>
    <name evidence="1" type="ORF">ENK37_01715</name>
</gene>
<reference evidence="1" key="1">
    <citation type="journal article" date="2020" name="mSystems">
        <title>Genome- and Community-Level Interaction Insights into Carbon Utilization and Element Cycling Functions of Hydrothermarchaeota in Hydrothermal Sediment.</title>
        <authorList>
            <person name="Zhou Z."/>
            <person name="Liu Y."/>
            <person name="Xu W."/>
            <person name="Pan J."/>
            <person name="Luo Z.H."/>
            <person name="Li M."/>
        </authorList>
    </citation>
    <scope>NUCLEOTIDE SEQUENCE [LARGE SCALE GENOMIC DNA]</scope>
    <source>
        <strain evidence="1">HyVt-570</strain>
    </source>
</reference>
<protein>
    <submittedName>
        <fullName evidence="1">Uncharacterized protein</fullName>
    </submittedName>
</protein>
<proteinExistence type="predicted"/>
<dbReference type="Proteomes" id="UP000885759">
    <property type="component" value="Unassembled WGS sequence"/>
</dbReference>
<evidence type="ECO:0000313" key="1">
    <source>
        <dbReference type="EMBL" id="HGY08760.1"/>
    </source>
</evidence>
<sequence length="371" mass="42457">MEWFLAQHEDLKSDYFVGKFGVDSHPSGWDHGAYLRAYVDMYEATHDIRILRNLNELLRIVADGNDALTGRIDDRTGTALPGWGTKEYDYGPNGGERYSDMLTNALYAYPLAAFARIVYERPYLRAEFGADADRYYQMVRELYHVQAPFVRDARSPYRDGTEGMYFAYPENYYEERENLSGVEAPINITAIIAEPLVELYRASATAGQANEEYRNTVEKVGHYIWQNMRLETTEAGDAYLVWYYWPADIHPETRRMEDPTHGARVAEFAVSLYDAGLRSRWTEENLRYLANTFTCGIAIGGNEFANYIDGTGGIYASDAATLYEWLELQRYSYTSSKGTIKQILTSAMEAEGEDETYNLAVFAKFVRYGDD</sequence>
<dbReference type="EMBL" id="DRPZ01000048">
    <property type="protein sequence ID" value="HGY08760.1"/>
    <property type="molecule type" value="Genomic_DNA"/>
</dbReference>
<dbReference type="AlphaFoldDB" id="A0A7C4ZQN7"/>
<name>A0A7C4ZQN7_9DEIN</name>
<comment type="caution">
    <text evidence="1">The sequence shown here is derived from an EMBL/GenBank/DDBJ whole genome shotgun (WGS) entry which is preliminary data.</text>
</comment>
<organism evidence="1">
    <name type="scientific">Oceanithermus profundus</name>
    <dbReference type="NCBI Taxonomy" id="187137"/>
    <lineage>
        <taxon>Bacteria</taxon>
        <taxon>Thermotogati</taxon>
        <taxon>Deinococcota</taxon>
        <taxon>Deinococci</taxon>
        <taxon>Thermales</taxon>
        <taxon>Thermaceae</taxon>
        <taxon>Oceanithermus</taxon>
    </lineage>
</organism>
<accession>A0A7C4ZQN7</accession>